<dbReference type="Proteomes" id="UP000095284">
    <property type="component" value="Unplaced"/>
</dbReference>
<name>A0A1I7SH58_BURXY</name>
<accession>A0A1I7SH58</accession>
<reference evidence="3" key="1">
    <citation type="submission" date="2016-11" db="UniProtKB">
        <authorList>
            <consortium name="WormBaseParasite"/>
        </authorList>
    </citation>
    <scope>IDENTIFICATION</scope>
</reference>
<evidence type="ECO:0000313" key="2">
    <source>
        <dbReference type="Proteomes" id="UP000095284"/>
    </source>
</evidence>
<sequence>MLRSLAPTTGSGAGAAPKISGSGSGSRLGAGAAQSWSPEPAPQPLQSLVKIAPVLVSIEHYKRNRQFYESIIKYHLQPLLQDPEDLHIFVASAHVLHNEFRPNTYTVRLNAMARDLSVHLARHHSEVNGMYCKSDNGEVAQFRLYLMDAPPACAWKNYFIDCEFLSPVEAVEIVSVDSSGTGFP</sequence>
<feature type="region of interest" description="Disordered" evidence="1">
    <location>
        <begin position="1"/>
        <end position="41"/>
    </location>
</feature>
<dbReference type="WBParaSite" id="BXY_1237300.1">
    <property type="protein sequence ID" value="BXY_1237300.1"/>
    <property type="gene ID" value="BXY_1237300"/>
</dbReference>
<feature type="compositionally biased region" description="Low complexity" evidence="1">
    <location>
        <begin position="1"/>
        <end position="21"/>
    </location>
</feature>
<evidence type="ECO:0000256" key="1">
    <source>
        <dbReference type="SAM" id="MobiDB-lite"/>
    </source>
</evidence>
<proteinExistence type="predicted"/>
<evidence type="ECO:0000313" key="3">
    <source>
        <dbReference type="WBParaSite" id="BXY_1237300.1"/>
    </source>
</evidence>
<protein>
    <submittedName>
        <fullName evidence="3">Uncharacterized protein</fullName>
    </submittedName>
</protein>
<dbReference type="AlphaFoldDB" id="A0A1I7SH58"/>
<organism evidence="2 3">
    <name type="scientific">Bursaphelenchus xylophilus</name>
    <name type="common">Pinewood nematode worm</name>
    <name type="synonym">Aphelenchoides xylophilus</name>
    <dbReference type="NCBI Taxonomy" id="6326"/>
    <lineage>
        <taxon>Eukaryota</taxon>
        <taxon>Metazoa</taxon>
        <taxon>Ecdysozoa</taxon>
        <taxon>Nematoda</taxon>
        <taxon>Chromadorea</taxon>
        <taxon>Rhabditida</taxon>
        <taxon>Tylenchina</taxon>
        <taxon>Tylenchomorpha</taxon>
        <taxon>Aphelenchoidea</taxon>
        <taxon>Aphelenchoididae</taxon>
        <taxon>Bursaphelenchus</taxon>
    </lineage>
</organism>